<reference evidence="1 2" key="1">
    <citation type="submission" date="2018-05" db="EMBL/GenBank/DDBJ databases">
        <title>Rhodobacteraceae gen. nov., sp. nov. isolated from sea water.</title>
        <authorList>
            <person name="Ren Y."/>
        </authorList>
    </citation>
    <scope>NUCLEOTIDE SEQUENCE [LARGE SCALE GENOMIC DNA]</scope>
    <source>
        <strain evidence="1 2">TG-679</strain>
    </source>
</reference>
<proteinExistence type="predicted"/>
<organism evidence="1 2">
    <name type="scientific">Meridianimarinicoccus roseus</name>
    <dbReference type="NCBI Taxonomy" id="2072018"/>
    <lineage>
        <taxon>Bacteria</taxon>
        <taxon>Pseudomonadati</taxon>
        <taxon>Pseudomonadota</taxon>
        <taxon>Alphaproteobacteria</taxon>
        <taxon>Rhodobacterales</taxon>
        <taxon>Paracoccaceae</taxon>
        <taxon>Meridianimarinicoccus</taxon>
    </lineage>
</organism>
<evidence type="ECO:0000313" key="2">
    <source>
        <dbReference type="Proteomes" id="UP000245680"/>
    </source>
</evidence>
<dbReference type="SUPFAM" id="SSF103647">
    <property type="entry name" value="TSP type-3 repeat"/>
    <property type="match status" value="1"/>
</dbReference>
<comment type="caution">
    <text evidence="1">The sequence shown here is derived from an EMBL/GenBank/DDBJ whole genome shotgun (WGS) entry which is preliminary data.</text>
</comment>
<dbReference type="InterPro" id="IPR010221">
    <property type="entry name" value="VCBS_dom"/>
</dbReference>
<feature type="non-terminal residue" evidence="1">
    <location>
        <position position="1"/>
    </location>
</feature>
<dbReference type="Gene3D" id="4.10.1080.10">
    <property type="entry name" value="TSP type-3 repeat"/>
    <property type="match status" value="1"/>
</dbReference>
<evidence type="ECO:0000313" key="1">
    <source>
        <dbReference type="EMBL" id="PWR02438.1"/>
    </source>
</evidence>
<dbReference type="NCBIfam" id="TIGR01965">
    <property type="entry name" value="VCBS_repeat"/>
    <property type="match status" value="1"/>
</dbReference>
<gene>
    <name evidence="1" type="ORF">DKT77_11770</name>
</gene>
<dbReference type="RefSeq" id="WP_238547836.1">
    <property type="nucleotide sequence ID" value="NZ_QGKU01000037.1"/>
</dbReference>
<sequence length="268" mass="26901">DTTGTLGLVTDNGDGTFGYDPNGAFEALAAGEQATDSFTYTVDDGQGGSDTATVTVAITGQNDAPVAMDDSYDTAGNTTVADNLLANDSDPDSTDVLEVSAVQGSAAAVGTTIALASGAEVTVGQNGDFTYNANGAFDGLLRDMAAVDTFTYTVSDGNGGLDTASVGIVVNADQDSDGVADIEDNAVFVFNPSQYDSDGDGYGNIIDADFDNDRVIGSADAAYFVGAFGTTDPHADLDGDGVVGSGDAALFVSLFGQPLGASAFDFIV</sequence>
<protein>
    <recommendedName>
        <fullName evidence="3">Tandem-95 repeat protein</fullName>
    </recommendedName>
</protein>
<name>A0A2V2LAN4_9RHOB</name>
<dbReference type="Gene3D" id="2.60.40.10">
    <property type="entry name" value="Immunoglobulins"/>
    <property type="match status" value="1"/>
</dbReference>
<dbReference type="Proteomes" id="UP000245680">
    <property type="component" value="Unassembled WGS sequence"/>
</dbReference>
<keyword evidence="2" id="KW-1185">Reference proteome</keyword>
<accession>A0A2V2LAN4</accession>
<dbReference type="AlphaFoldDB" id="A0A2V2LAN4"/>
<dbReference type="Pfam" id="PF17963">
    <property type="entry name" value="Big_9"/>
    <property type="match status" value="2"/>
</dbReference>
<dbReference type="GO" id="GO:0005509">
    <property type="term" value="F:calcium ion binding"/>
    <property type="evidence" value="ECO:0007669"/>
    <property type="project" value="InterPro"/>
</dbReference>
<dbReference type="EMBL" id="QGKU01000037">
    <property type="protein sequence ID" value="PWR02438.1"/>
    <property type="molecule type" value="Genomic_DNA"/>
</dbReference>
<evidence type="ECO:0008006" key="3">
    <source>
        <dbReference type="Google" id="ProtNLM"/>
    </source>
</evidence>
<dbReference type="InterPro" id="IPR028974">
    <property type="entry name" value="TSP_type-3_rpt"/>
</dbReference>
<dbReference type="InterPro" id="IPR013783">
    <property type="entry name" value="Ig-like_fold"/>
</dbReference>